<feature type="transmembrane region" description="Helical" evidence="1">
    <location>
        <begin position="175"/>
        <end position="193"/>
    </location>
</feature>
<feature type="transmembrane region" description="Helical" evidence="1">
    <location>
        <begin position="21"/>
        <end position="42"/>
    </location>
</feature>
<dbReference type="SMART" id="SM00100">
    <property type="entry name" value="cNMP"/>
    <property type="match status" value="1"/>
</dbReference>
<evidence type="ECO:0000259" key="2">
    <source>
        <dbReference type="PROSITE" id="PS50042"/>
    </source>
</evidence>
<gene>
    <name evidence="3" type="ORF">EHT87_01380</name>
</gene>
<dbReference type="InterPro" id="IPR036259">
    <property type="entry name" value="MFS_trans_sf"/>
</dbReference>
<dbReference type="InterPro" id="IPR016024">
    <property type="entry name" value="ARM-type_fold"/>
</dbReference>
<dbReference type="InterPro" id="IPR018488">
    <property type="entry name" value="cNMP-bd_CS"/>
</dbReference>
<evidence type="ECO:0000313" key="3">
    <source>
        <dbReference type="EMBL" id="RRB16966.1"/>
    </source>
</evidence>
<dbReference type="SUPFAM" id="SSF48371">
    <property type="entry name" value="ARM repeat"/>
    <property type="match status" value="1"/>
</dbReference>
<dbReference type="OrthoDB" id="9810708at2"/>
<organism evidence="3 4">
    <name type="scientific">Larkinella knui</name>
    <dbReference type="NCBI Taxonomy" id="2025310"/>
    <lineage>
        <taxon>Bacteria</taxon>
        <taxon>Pseudomonadati</taxon>
        <taxon>Bacteroidota</taxon>
        <taxon>Cytophagia</taxon>
        <taxon>Cytophagales</taxon>
        <taxon>Spirosomataceae</taxon>
        <taxon>Larkinella</taxon>
    </lineage>
</organism>
<evidence type="ECO:0000256" key="1">
    <source>
        <dbReference type="SAM" id="Phobius"/>
    </source>
</evidence>
<dbReference type="InterPro" id="IPR014710">
    <property type="entry name" value="RmlC-like_jellyroll"/>
</dbReference>
<feature type="transmembrane region" description="Helical" evidence="1">
    <location>
        <begin position="54"/>
        <end position="73"/>
    </location>
</feature>
<dbReference type="EMBL" id="RQJP01000001">
    <property type="protein sequence ID" value="RRB16966.1"/>
    <property type="molecule type" value="Genomic_DNA"/>
</dbReference>
<reference evidence="3 4" key="1">
    <citation type="submission" date="2018-11" db="EMBL/GenBank/DDBJ databases">
        <authorList>
            <person name="Zhou Z."/>
            <person name="Wang G."/>
        </authorList>
    </citation>
    <scope>NUCLEOTIDE SEQUENCE [LARGE SCALE GENOMIC DNA]</scope>
    <source>
        <strain evidence="3 4">KCTC42998</strain>
    </source>
</reference>
<feature type="domain" description="Cyclic nucleotide-binding" evidence="2">
    <location>
        <begin position="949"/>
        <end position="1064"/>
    </location>
</feature>
<dbReference type="InterPro" id="IPR018490">
    <property type="entry name" value="cNMP-bd_dom_sf"/>
</dbReference>
<feature type="transmembrane region" description="Helical" evidence="1">
    <location>
        <begin position="265"/>
        <end position="287"/>
    </location>
</feature>
<dbReference type="SUPFAM" id="SSF51206">
    <property type="entry name" value="cAMP-binding domain-like"/>
    <property type="match status" value="1"/>
</dbReference>
<proteinExistence type="predicted"/>
<dbReference type="InterPro" id="IPR011989">
    <property type="entry name" value="ARM-like"/>
</dbReference>
<keyword evidence="1" id="KW-1133">Transmembrane helix</keyword>
<evidence type="ECO:0000313" key="4">
    <source>
        <dbReference type="Proteomes" id="UP000274271"/>
    </source>
</evidence>
<keyword evidence="1" id="KW-0472">Membrane</keyword>
<dbReference type="Gene3D" id="2.60.120.10">
    <property type="entry name" value="Jelly Rolls"/>
    <property type="match status" value="1"/>
</dbReference>
<dbReference type="PANTHER" id="PTHR23011:SF28">
    <property type="entry name" value="CYCLIC NUCLEOTIDE-BINDING DOMAIN CONTAINING PROTEIN"/>
    <property type="match status" value="1"/>
</dbReference>
<dbReference type="RefSeq" id="WP_124903099.1">
    <property type="nucleotide sequence ID" value="NZ_RQJP01000001.1"/>
</dbReference>
<dbReference type="InterPro" id="IPR000595">
    <property type="entry name" value="cNMP-bd_dom"/>
</dbReference>
<dbReference type="SUPFAM" id="SSF103473">
    <property type="entry name" value="MFS general substrate transporter"/>
    <property type="match status" value="1"/>
</dbReference>
<dbReference type="PANTHER" id="PTHR23011">
    <property type="entry name" value="CYCLIC NUCLEOTIDE-BINDING DOMAIN CONTAINING PROTEIN"/>
    <property type="match status" value="1"/>
</dbReference>
<feature type="transmembrane region" description="Helical" evidence="1">
    <location>
        <begin position="229"/>
        <end position="253"/>
    </location>
</feature>
<sequence>MSPAQKFYRSIGVRHHEVRTVWLFFLHNFFLGIGTILVYVSANVILLENHPETSLPIAYIGSAIAMMVVGKLYAHYEHLLALRSLAVRVLWAVIVLTFVIDVLVLAGHSVWSSIAIMVGFRIIYLLTNLEFWGVSAVVFDVRQSKRLFSVISSGDMPAKALGAILAALVHAHTDMFFLLLIAFGSFLAAIYILRLTYRSHDVHTSHGSARVRQPQQSRIVEHLFGNSSLITWMCLSLVAVATVAASVEYAFFINVKYKIHSTTSLLQYLSKVLALTYLVAMVVKIVVSRQALDRLGVRRSLQLLPLTALVGVAVFAVVWFSNVGESTWLLYYCALYLTFEVMRRSLFDPVFLVLFQPLNTHQRLQGHTLVKGFYEPLGMALAGVLIYAFHAYPELNEWVLFVWMGLATLVAFGFLRRTYQQYLNELKSALSRRFLETNELVVPEEVLKIVVKNLQSSRVEEVINAIDWLKTHHPEKLAEASTNLLQHTDYQVRRFALEIFIELKTPVDAATLYKLALHDPEPRIREAASRLYGSQPKADVKSVTDLLHHPDLTIRKGAILGSLKNRRFAAQATESFVALSTSSDPGNRMAVLDSIRLLKLNQHADLVSESLKSNDSAVVQEAIQTAGVMSHPGLTRHLVSLLSDKVYWRSSARTLSDMQEAALPYLERAIELSQNVVLLRRVAAICAKIKVPESYHLLTSLVGKPDLSVRMAALKALSHFEMVPAESAVFHRVVQEELKLAQRLLHGSLHKNDKELLACLDYEMDLLLQRLFFLLMQLYDRDVIASVRTGIDHASRERRANALEMLDNLIPRVVYQCLQALVDDIPVAEKVRLVDAQLDVFHAQEPLLTYILHHGETLFSTWTISVALRRWIPRSLANTRLLSQYLQHDVQLLSESAGGALQLVQTQHPEWHQRLLADHPTISDHPMKPSTEAHISDFERVIVLKNTRLFANTPENILSTIAPIMKEVTFQEGQTIFNKGEIGNCMFVIYSGTVDIYDRQQRLAQFERGDVFGELALLDAEPRSASAVVASDVLLFRIDHEDFYDLMEERGEVLRNVIRILCQRIRFQNEKIQTMSVKPNTD</sequence>
<keyword evidence="4" id="KW-1185">Reference proteome</keyword>
<protein>
    <submittedName>
        <fullName evidence="3">Crp/Fnr family transcriptional regulator</fullName>
    </submittedName>
</protein>
<feature type="transmembrane region" description="Helical" evidence="1">
    <location>
        <begin position="85"/>
        <end position="104"/>
    </location>
</feature>
<dbReference type="Proteomes" id="UP000274271">
    <property type="component" value="Unassembled WGS sequence"/>
</dbReference>
<dbReference type="CDD" id="cd00038">
    <property type="entry name" value="CAP_ED"/>
    <property type="match status" value="1"/>
</dbReference>
<keyword evidence="1" id="KW-0812">Transmembrane</keyword>
<name>A0A3P1CV04_9BACT</name>
<dbReference type="PRINTS" id="PR00103">
    <property type="entry name" value="CAMPKINASE"/>
</dbReference>
<dbReference type="PROSITE" id="PS00889">
    <property type="entry name" value="CNMP_BINDING_2"/>
    <property type="match status" value="1"/>
</dbReference>
<comment type="caution">
    <text evidence="3">The sequence shown here is derived from an EMBL/GenBank/DDBJ whole genome shotgun (WGS) entry which is preliminary data.</text>
</comment>
<dbReference type="CDD" id="cd06174">
    <property type="entry name" value="MFS"/>
    <property type="match status" value="1"/>
</dbReference>
<accession>A0A3P1CV04</accession>
<feature type="transmembrane region" description="Helical" evidence="1">
    <location>
        <begin position="398"/>
        <end position="415"/>
    </location>
</feature>
<dbReference type="Pfam" id="PF00027">
    <property type="entry name" value="cNMP_binding"/>
    <property type="match status" value="1"/>
</dbReference>
<dbReference type="PROSITE" id="PS50042">
    <property type="entry name" value="CNMP_BINDING_3"/>
    <property type="match status" value="1"/>
</dbReference>
<dbReference type="AlphaFoldDB" id="A0A3P1CV04"/>
<feature type="transmembrane region" description="Helical" evidence="1">
    <location>
        <begin position="326"/>
        <end position="342"/>
    </location>
</feature>
<feature type="transmembrane region" description="Helical" evidence="1">
    <location>
        <begin position="373"/>
        <end position="392"/>
    </location>
</feature>
<feature type="transmembrane region" description="Helical" evidence="1">
    <location>
        <begin position="299"/>
        <end position="320"/>
    </location>
</feature>
<dbReference type="SUPFAM" id="SSF48431">
    <property type="entry name" value="Lipovitellin-phosvitin complex, superhelical domain"/>
    <property type="match status" value="1"/>
</dbReference>
<dbReference type="Gene3D" id="1.25.10.10">
    <property type="entry name" value="Leucine-rich Repeat Variant"/>
    <property type="match status" value="2"/>
</dbReference>
<dbReference type="InterPro" id="IPR011030">
    <property type="entry name" value="Lipovitellin_superhlx_dom"/>
</dbReference>